<sequence length="117" mass="12767">MSVNTIVDCEVVLDDNSESSALLSEPDDVLVLNVFFFGSLVPQAVVLFGLLLILRSMKSEMRPGFVILPSSTFISPDNILTTVDITGRSFGLSWVHKRPIFKYLQASSASKSPCIAD</sequence>
<reference evidence="2 3" key="1">
    <citation type="journal article" date="2016" name="Sci. Rep.">
        <title>The genome sequence of the outbreeding globe artichoke constructed de novo incorporating a phase-aware low-pass sequencing strategy of F1 progeny.</title>
        <authorList>
            <person name="Scaglione D."/>
            <person name="Reyes-Chin-Wo S."/>
            <person name="Acquadro A."/>
            <person name="Froenicke L."/>
            <person name="Portis E."/>
            <person name="Beitel C."/>
            <person name="Tirone M."/>
            <person name="Mauro R."/>
            <person name="Lo Monaco A."/>
            <person name="Mauromicale G."/>
            <person name="Faccioli P."/>
            <person name="Cattivelli L."/>
            <person name="Rieseberg L."/>
            <person name="Michelmore R."/>
            <person name="Lanteri S."/>
        </authorList>
    </citation>
    <scope>NUCLEOTIDE SEQUENCE [LARGE SCALE GENOMIC DNA]</scope>
    <source>
        <strain evidence="2">2C</strain>
    </source>
</reference>
<proteinExistence type="predicted"/>
<dbReference type="EMBL" id="LEKV01001024">
    <property type="protein sequence ID" value="KVI10309.1"/>
    <property type="molecule type" value="Genomic_DNA"/>
</dbReference>
<accession>A0A103YJJ2</accession>
<evidence type="ECO:0000313" key="3">
    <source>
        <dbReference type="Proteomes" id="UP000243975"/>
    </source>
</evidence>
<dbReference type="Proteomes" id="UP000243975">
    <property type="component" value="Unassembled WGS sequence"/>
</dbReference>
<evidence type="ECO:0000256" key="1">
    <source>
        <dbReference type="SAM" id="Phobius"/>
    </source>
</evidence>
<organism evidence="2 3">
    <name type="scientific">Cynara cardunculus var. scolymus</name>
    <name type="common">Globe artichoke</name>
    <name type="synonym">Cynara scolymus</name>
    <dbReference type="NCBI Taxonomy" id="59895"/>
    <lineage>
        <taxon>Eukaryota</taxon>
        <taxon>Viridiplantae</taxon>
        <taxon>Streptophyta</taxon>
        <taxon>Embryophyta</taxon>
        <taxon>Tracheophyta</taxon>
        <taxon>Spermatophyta</taxon>
        <taxon>Magnoliopsida</taxon>
        <taxon>eudicotyledons</taxon>
        <taxon>Gunneridae</taxon>
        <taxon>Pentapetalae</taxon>
        <taxon>asterids</taxon>
        <taxon>campanulids</taxon>
        <taxon>Asterales</taxon>
        <taxon>Asteraceae</taxon>
        <taxon>Carduoideae</taxon>
        <taxon>Cardueae</taxon>
        <taxon>Carduinae</taxon>
        <taxon>Cynara</taxon>
    </lineage>
</organism>
<gene>
    <name evidence="2" type="ORF">Ccrd_011331</name>
</gene>
<dbReference type="Gramene" id="KVI10309">
    <property type="protein sequence ID" value="KVI10309"/>
    <property type="gene ID" value="Ccrd_011331"/>
</dbReference>
<name>A0A103YJJ2_CYNCS</name>
<keyword evidence="1" id="KW-1133">Transmembrane helix</keyword>
<dbReference type="AlphaFoldDB" id="A0A103YJJ2"/>
<keyword evidence="3" id="KW-1185">Reference proteome</keyword>
<feature type="transmembrane region" description="Helical" evidence="1">
    <location>
        <begin position="30"/>
        <end position="54"/>
    </location>
</feature>
<comment type="caution">
    <text evidence="2">The sequence shown here is derived from an EMBL/GenBank/DDBJ whole genome shotgun (WGS) entry which is preliminary data.</text>
</comment>
<protein>
    <submittedName>
        <fullName evidence="2">Uncharacterized protein</fullName>
    </submittedName>
</protein>
<keyword evidence="1" id="KW-0472">Membrane</keyword>
<keyword evidence="1" id="KW-0812">Transmembrane</keyword>
<evidence type="ECO:0000313" key="2">
    <source>
        <dbReference type="EMBL" id="KVI10309.1"/>
    </source>
</evidence>